<dbReference type="Pfam" id="PF04064">
    <property type="entry name" value="DUF384"/>
    <property type="match status" value="1"/>
</dbReference>
<dbReference type="InterPro" id="IPR007205">
    <property type="entry name" value="Protein_HGH1_N"/>
</dbReference>
<sequence>MDSNALLELVDFLNDPKAEVRAIAADHLAPYCDVPEARTVLLAKRKVLLERLGAMMGDLTPIAHNAMRALINLSAETGTEDSDKPSGRVGESWSRAMVQVGLVPRLLEVLLDPDAVISELAAMLLANCTRTEAAVHDLFDVWNTDSALEIAIVKLVRAFRLKHFHNPTLRSTFSPRLFLKKDGLLLAQLLPFLDDESVIRRGGILGTVRNLVYETDKHPLLLDPTGPINLLPKLLKPLMDNRVLEEDDVVGMPLEIRQLPYTHQRESDPELRRMIVDTLFYLSLEADSRQILLDSKVYVVVRNAHVDEEDEDASQAMFKLIDVLLPEIVKDDPLPGAPSASGALTELDHDLATAGPETTYVVGDDASDDDDDDILRNIQPLGLEAEPEADPTTAADPESESTAAAATDPALAPDDDSELDAEAVSMLDNNDDEDDVE</sequence>
<dbReference type="STRING" id="461836.A0A0L0D4R1"/>
<evidence type="ECO:0000259" key="5">
    <source>
        <dbReference type="Pfam" id="PF04064"/>
    </source>
</evidence>
<dbReference type="OMA" id="MCILLTN"/>
<dbReference type="GeneID" id="25562399"/>
<dbReference type="OrthoDB" id="338814at2759"/>
<feature type="region of interest" description="Disordered" evidence="3">
    <location>
        <begin position="359"/>
        <end position="437"/>
    </location>
</feature>
<dbReference type="InterPro" id="IPR016024">
    <property type="entry name" value="ARM-type_fold"/>
</dbReference>
<dbReference type="AlphaFoldDB" id="A0A0L0D4R1"/>
<dbReference type="eggNOG" id="KOG2973">
    <property type="taxonomic scope" value="Eukaryota"/>
</dbReference>
<dbReference type="InterPro" id="IPR039717">
    <property type="entry name" value="Hgh1"/>
</dbReference>
<evidence type="ECO:0000313" key="7">
    <source>
        <dbReference type="Proteomes" id="UP000054408"/>
    </source>
</evidence>
<keyword evidence="7" id="KW-1185">Reference proteome</keyword>
<feature type="compositionally biased region" description="Low complexity" evidence="3">
    <location>
        <begin position="390"/>
        <end position="412"/>
    </location>
</feature>
<dbReference type="Proteomes" id="UP000054408">
    <property type="component" value="Unassembled WGS sequence"/>
</dbReference>
<organism evidence="6 7">
    <name type="scientific">Thecamonas trahens ATCC 50062</name>
    <dbReference type="NCBI Taxonomy" id="461836"/>
    <lineage>
        <taxon>Eukaryota</taxon>
        <taxon>Apusozoa</taxon>
        <taxon>Apusomonadida</taxon>
        <taxon>Apusomonadidae</taxon>
        <taxon>Thecamonas</taxon>
    </lineage>
</organism>
<feature type="domain" description="Protein HGH1 C-terminal" evidence="5">
    <location>
        <begin position="278"/>
        <end position="324"/>
    </location>
</feature>
<feature type="domain" description="Protein HGH1 N-terminal" evidence="4">
    <location>
        <begin position="182"/>
        <end position="272"/>
    </location>
</feature>
<dbReference type="Gene3D" id="1.25.10.10">
    <property type="entry name" value="Leucine-rich Repeat Variant"/>
    <property type="match status" value="1"/>
</dbReference>
<dbReference type="SUPFAM" id="SSF48371">
    <property type="entry name" value="ARM repeat"/>
    <property type="match status" value="1"/>
</dbReference>
<accession>A0A0L0D4R1</accession>
<comment type="similarity">
    <text evidence="1">Belongs to the HGH1 family.</text>
</comment>
<dbReference type="EMBL" id="GL349442">
    <property type="protein sequence ID" value="KNC46293.1"/>
    <property type="molecule type" value="Genomic_DNA"/>
</dbReference>
<evidence type="ECO:0000256" key="2">
    <source>
        <dbReference type="ARBA" id="ARBA00014076"/>
    </source>
</evidence>
<dbReference type="PANTHER" id="PTHR13387:SF9">
    <property type="entry name" value="PROTEIN HGH1 HOMOLOG"/>
    <property type="match status" value="1"/>
</dbReference>
<dbReference type="InterPro" id="IPR011989">
    <property type="entry name" value="ARM-like"/>
</dbReference>
<evidence type="ECO:0000256" key="3">
    <source>
        <dbReference type="SAM" id="MobiDB-lite"/>
    </source>
</evidence>
<gene>
    <name evidence="6" type="ORF">AMSG_02746</name>
</gene>
<evidence type="ECO:0000256" key="1">
    <source>
        <dbReference type="ARBA" id="ARBA00006712"/>
    </source>
</evidence>
<dbReference type="PANTHER" id="PTHR13387">
    <property type="entry name" value="PROTEIN HGH1 HOMOLOG"/>
    <property type="match status" value="1"/>
</dbReference>
<name>A0A0L0D4R1_THETB</name>
<evidence type="ECO:0000259" key="4">
    <source>
        <dbReference type="Pfam" id="PF04063"/>
    </source>
</evidence>
<dbReference type="GO" id="GO:0003677">
    <property type="term" value="F:DNA binding"/>
    <property type="evidence" value="ECO:0007669"/>
    <property type="project" value="UniProtKB-KW"/>
</dbReference>
<dbReference type="InterPro" id="IPR007206">
    <property type="entry name" value="Protein_HGH1_C"/>
</dbReference>
<dbReference type="RefSeq" id="XP_013760587.1">
    <property type="nucleotide sequence ID" value="XM_013905133.1"/>
</dbReference>
<reference evidence="6 7" key="1">
    <citation type="submission" date="2010-05" db="EMBL/GenBank/DDBJ databases">
        <title>The Genome Sequence of Thecamonas trahens ATCC 50062.</title>
        <authorList>
            <consortium name="The Broad Institute Genome Sequencing Platform"/>
            <person name="Russ C."/>
            <person name="Cuomo C."/>
            <person name="Shea T."/>
            <person name="Young S.K."/>
            <person name="Zeng Q."/>
            <person name="Koehrsen M."/>
            <person name="Haas B."/>
            <person name="Borodovsky M."/>
            <person name="Guigo R."/>
            <person name="Alvarado L."/>
            <person name="Berlin A."/>
            <person name="Bochicchio J."/>
            <person name="Borenstein D."/>
            <person name="Chapman S."/>
            <person name="Chen Z."/>
            <person name="Freedman E."/>
            <person name="Gellesch M."/>
            <person name="Goldberg J."/>
            <person name="Griggs A."/>
            <person name="Gujja S."/>
            <person name="Heilman E."/>
            <person name="Heiman D."/>
            <person name="Hepburn T."/>
            <person name="Howarth C."/>
            <person name="Jen D."/>
            <person name="Larson L."/>
            <person name="Mehta T."/>
            <person name="Park D."/>
            <person name="Pearson M."/>
            <person name="Roberts A."/>
            <person name="Saif S."/>
            <person name="Shenoy N."/>
            <person name="Sisk P."/>
            <person name="Stolte C."/>
            <person name="Sykes S."/>
            <person name="Thomson T."/>
            <person name="Walk T."/>
            <person name="White J."/>
            <person name="Yandava C."/>
            <person name="Burger G."/>
            <person name="Gray M.W."/>
            <person name="Holland P.W.H."/>
            <person name="King N."/>
            <person name="Lang F.B.F."/>
            <person name="Roger A.J."/>
            <person name="Ruiz-Trillo I."/>
            <person name="Lander E."/>
            <person name="Nusbaum C."/>
        </authorList>
    </citation>
    <scope>NUCLEOTIDE SEQUENCE [LARGE SCALE GENOMIC DNA]</scope>
    <source>
        <strain evidence="6 7">ATCC 50062</strain>
    </source>
</reference>
<keyword evidence="6" id="KW-0238">DNA-binding</keyword>
<protein>
    <recommendedName>
        <fullName evidence="2">Protein HGH1 homolog</fullName>
    </recommendedName>
</protein>
<evidence type="ECO:0000313" key="6">
    <source>
        <dbReference type="EMBL" id="KNC46293.1"/>
    </source>
</evidence>
<dbReference type="Pfam" id="PF04063">
    <property type="entry name" value="DUF383"/>
    <property type="match status" value="1"/>
</dbReference>
<proteinExistence type="inferred from homology"/>